<protein>
    <submittedName>
        <fullName evidence="2">Transposase, ISL3 family</fullName>
    </submittedName>
</protein>
<organism evidence="2 3">
    <name type="scientific">Candidatus Burkholderia pumila</name>
    <dbReference type="NCBI Taxonomy" id="1090375"/>
    <lineage>
        <taxon>Bacteria</taxon>
        <taxon>Pseudomonadati</taxon>
        <taxon>Pseudomonadota</taxon>
        <taxon>Betaproteobacteria</taxon>
        <taxon>Burkholderiales</taxon>
        <taxon>Burkholderiaceae</taxon>
        <taxon>Burkholderia</taxon>
    </lineage>
</organism>
<gene>
    <name evidence="2" type="ORF">BPMI_01564</name>
</gene>
<name>A0ABR5HJU2_9BURK</name>
<feature type="domain" description="Transposase IS204/IS1001/IS1096/IS1165 zinc-finger" evidence="1">
    <location>
        <begin position="33"/>
        <end position="73"/>
    </location>
</feature>
<dbReference type="Pfam" id="PF14690">
    <property type="entry name" value="Zn_ribbon_ISL3"/>
    <property type="match status" value="1"/>
</dbReference>
<dbReference type="Proteomes" id="UP000242951">
    <property type="component" value="Unassembled WGS sequence"/>
</dbReference>
<evidence type="ECO:0000313" key="3">
    <source>
        <dbReference type="Proteomes" id="UP000242951"/>
    </source>
</evidence>
<evidence type="ECO:0000259" key="1">
    <source>
        <dbReference type="Pfam" id="PF14690"/>
    </source>
</evidence>
<reference evidence="2 3" key="1">
    <citation type="submission" date="2015-06" db="EMBL/GenBank/DDBJ databases">
        <title>Comparative genomics of Burkholderia leaf nodule symbionts.</title>
        <authorList>
            <person name="Carlier A."/>
            <person name="Eberl L."/>
            <person name="Pinto-Carbo M."/>
        </authorList>
    </citation>
    <scope>NUCLEOTIDE SEQUENCE [LARGE SCALE GENOMIC DNA]</scope>
    <source>
        <strain evidence="2 3">UZHbot3</strain>
    </source>
</reference>
<sequence>MQTNILNLANYRVLKVEEAEHDYHVSVETQAPVVSCVYCQSEKVVGFGRREQLVKDLLMHGKRVGMYVSTRRLSDWIGKQSVKRTFASIVDEVGVVEGTVRSSFRDYVNGLEQHIRFETPKWMGSMRST</sequence>
<comment type="caution">
    <text evidence="2">The sequence shown here is derived from an EMBL/GenBank/DDBJ whole genome shotgun (WGS) entry which is preliminary data.</text>
</comment>
<evidence type="ECO:0000313" key="2">
    <source>
        <dbReference type="EMBL" id="KMQ77083.1"/>
    </source>
</evidence>
<dbReference type="InterPro" id="IPR029261">
    <property type="entry name" value="Transposase_Znf"/>
</dbReference>
<keyword evidence="3" id="KW-1185">Reference proteome</keyword>
<dbReference type="EMBL" id="LELG01000387">
    <property type="protein sequence ID" value="KMQ77083.1"/>
    <property type="molecule type" value="Genomic_DNA"/>
</dbReference>
<proteinExistence type="predicted"/>
<accession>A0ABR5HJU2</accession>